<protein>
    <submittedName>
        <fullName evidence="2">Collagen triple helix repeat protein</fullName>
    </submittedName>
</protein>
<gene>
    <name evidence="2" type="ORF">LX99_04249</name>
</gene>
<keyword evidence="2" id="KW-0176">Collagen</keyword>
<feature type="compositionally biased region" description="Low complexity" evidence="1">
    <location>
        <begin position="62"/>
        <end position="76"/>
    </location>
</feature>
<proteinExistence type="predicted"/>
<organism evidence="2 3">
    <name type="scientific">Mucilaginibacter oryzae</name>
    <dbReference type="NCBI Taxonomy" id="468058"/>
    <lineage>
        <taxon>Bacteria</taxon>
        <taxon>Pseudomonadati</taxon>
        <taxon>Bacteroidota</taxon>
        <taxon>Sphingobacteriia</taxon>
        <taxon>Sphingobacteriales</taxon>
        <taxon>Sphingobacteriaceae</taxon>
        <taxon>Mucilaginibacter</taxon>
    </lineage>
</organism>
<name>A0A316H2G4_9SPHI</name>
<dbReference type="AlphaFoldDB" id="A0A316H2G4"/>
<dbReference type="Pfam" id="PF01391">
    <property type="entry name" value="Collagen"/>
    <property type="match status" value="1"/>
</dbReference>
<evidence type="ECO:0000313" key="3">
    <source>
        <dbReference type="Proteomes" id="UP000245678"/>
    </source>
</evidence>
<dbReference type="RefSeq" id="WP_211319069.1">
    <property type="nucleotide sequence ID" value="NZ_QGHA01000011.1"/>
</dbReference>
<evidence type="ECO:0000256" key="1">
    <source>
        <dbReference type="SAM" id="MobiDB-lite"/>
    </source>
</evidence>
<keyword evidence="3" id="KW-1185">Reference proteome</keyword>
<feature type="region of interest" description="Disordered" evidence="1">
    <location>
        <begin position="42"/>
        <end position="115"/>
    </location>
</feature>
<comment type="caution">
    <text evidence="2">The sequence shown here is derived from an EMBL/GenBank/DDBJ whole genome shotgun (WGS) entry which is preliminary data.</text>
</comment>
<dbReference type="Proteomes" id="UP000245678">
    <property type="component" value="Unassembled WGS sequence"/>
</dbReference>
<dbReference type="EMBL" id="QGHA01000011">
    <property type="protein sequence ID" value="PWK72919.1"/>
    <property type="molecule type" value="Genomic_DNA"/>
</dbReference>
<evidence type="ECO:0000313" key="2">
    <source>
        <dbReference type="EMBL" id="PWK72919.1"/>
    </source>
</evidence>
<accession>A0A316H2G4</accession>
<reference evidence="2 3" key="1">
    <citation type="submission" date="2018-05" db="EMBL/GenBank/DDBJ databases">
        <title>Genomic Encyclopedia of Archaeal and Bacterial Type Strains, Phase II (KMG-II): from individual species to whole genera.</title>
        <authorList>
            <person name="Goeker M."/>
        </authorList>
    </citation>
    <scope>NUCLEOTIDE SEQUENCE [LARGE SCALE GENOMIC DNA]</scope>
    <source>
        <strain evidence="2 3">DSM 19975</strain>
    </source>
</reference>
<feature type="compositionally biased region" description="Polar residues" evidence="1">
    <location>
        <begin position="104"/>
        <end position="115"/>
    </location>
</feature>
<dbReference type="InterPro" id="IPR008160">
    <property type="entry name" value="Collagen"/>
</dbReference>
<sequence>MALLTDEQIDEAIISSGPFNPALNKTQGAKLRQLLKDFRDNITAEINNHAGTPGPAGPEGPQGPQGETGAQGPAGPKGDAGAQGPAGPKGDTGAQGPAGPGGTSKASFNFYQTII</sequence>